<dbReference type="PANTHER" id="PTHR12305:SF81">
    <property type="entry name" value="PHOSPHATIDYLINOSITOL 3,4,5-TRISPHOSPHATE 3-PHOSPHATASE AND DUAL-SPECIFICITY PROTEIN PHOSPHATASE PTEN"/>
    <property type="match status" value="1"/>
</dbReference>
<dbReference type="GO" id="GO:0046856">
    <property type="term" value="P:phosphatidylinositol dephosphorylation"/>
    <property type="evidence" value="ECO:0007669"/>
    <property type="project" value="TreeGrafter"/>
</dbReference>
<comment type="catalytic activity">
    <reaction evidence="10">
        <text>1,2-dihexadecanoyl-sn-glycero-3-phospho-(1D-myo-inositol-3,4,5-trisphosphate) + H2O = 1,2-dihexadecanoyl-sn-glycero-3-phospho-(1D-myo-inositol-4,5-bisphosphate) + phosphate</text>
        <dbReference type="Rhea" id="RHEA:43560"/>
        <dbReference type="ChEBI" id="CHEBI:15377"/>
        <dbReference type="ChEBI" id="CHEBI:43474"/>
        <dbReference type="ChEBI" id="CHEBI:83420"/>
        <dbReference type="ChEBI" id="CHEBI:83423"/>
    </reaction>
    <physiologicalReaction direction="left-to-right" evidence="10">
        <dbReference type="Rhea" id="RHEA:43561"/>
    </physiologicalReaction>
</comment>
<dbReference type="GO" id="GO:0042995">
    <property type="term" value="C:cell projection"/>
    <property type="evidence" value="ECO:0007669"/>
    <property type="project" value="TreeGrafter"/>
</dbReference>
<sequence>MFNKLKQTVSRNKRRFQDADYDLDLTYIKQNLIAMGFPAENLEGVYRNRIEDVVRFLEEKHKDHYKVYNLCSERKYDVSKFQSRVAVYPFEDHNPPRIELIQPFCEDVDAWLAKNSENVAAIHCKAGKGRTGVMICCYLLHRHVKNTAAEALRFYDETRTSDHKGVTIPSQRRYVGYYEQLVKDRAKSRPIFYKEKLLFLKGIRFHTIPHYSNLTLQIVIWKSSTSTTPESAITKLYESLPISNVSRFSQDMYLEFGEKIPVSGDTLIAVFRPGIGKGRIFQFWINTYFVNELGSTLPSHNGASPGDLCCKLSDNSKFTGAGETSKVKRTLSNHSEPSSTKYTGSSLILQSPCKSSQRFTFDVSSCLVLKLTKSELDKANKDRSHKIFDPNFQVMCYFEEEAGAGIVAGGSSAGGSSAGVAGISSMSLGGNEPIEDNLSDTDTDGDNGDCSCQL</sequence>
<dbReference type="InterPro" id="IPR014020">
    <property type="entry name" value="Tensin_C2-dom"/>
</dbReference>
<evidence type="ECO:0000256" key="5">
    <source>
        <dbReference type="ARBA" id="ARBA00013081"/>
    </source>
</evidence>
<dbReference type="FunFam" id="3.90.190.10:FF:000029">
    <property type="entry name" value="Phosphatidylinositol 3,4,5-trisphosphate 3-phosphatase and dual-specificity protein phosphatase PTEN"/>
    <property type="match status" value="1"/>
</dbReference>
<comment type="catalytic activity">
    <reaction evidence="15">
        <text>1D-myo-inositol 1,3,4,5,6-pentakisphosphate + H2O = 1D-myo-inositol 1,4,5,6-tetrakisphosphate + phosphate</text>
        <dbReference type="Rhea" id="RHEA:77143"/>
        <dbReference type="ChEBI" id="CHEBI:15377"/>
        <dbReference type="ChEBI" id="CHEBI:43474"/>
        <dbReference type="ChEBI" id="CHEBI:57627"/>
        <dbReference type="ChEBI" id="CHEBI:57733"/>
    </reaction>
    <physiologicalReaction direction="left-to-right" evidence="15">
        <dbReference type="Rhea" id="RHEA:77144"/>
    </physiologicalReaction>
</comment>
<feature type="region of interest" description="Disordered" evidence="20">
    <location>
        <begin position="321"/>
        <end position="345"/>
    </location>
</feature>
<comment type="subcellular location">
    <subcellularLocation>
        <location evidence="1">Cytoplasm</location>
    </subcellularLocation>
</comment>
<comment type="catalytic activity">
    <reaction evidence="17">
        <text>O-phospho-L-seryl-[protein] + H2O = L-seryl-[protein] + phosphate</text>
        <dbReference type="Rhea" id="RHEA:20629"/>
        <dbReference type="Rhea" id="RHEA-COMP:9863"/>
        <dbReference type="Rhea" id="RHEA-COMP:11604"/>
        <dbReference type="ChEBI" id="CHEBI:15377"/>
        <dbReference type="ChEBI" id="CHEBI:29999"/>
        <dbReference type="ChEBI" id="CHEBI:43474"/>
        <dbReference type="ChEBI" id="CHEBI:83421"/>
        <dbReference type="EC" id="3.1.3.16"/>
    </reaction>
    <physiologicalReaction direction="left-to-right" evidence="17">
        <dbReference type="Rhea" id="RHEA:20630"/>
    </physiologicalReaction>
</comment>
<evidence type="ECO:0000313" key="24">
    <source>
        <dbReference type="EMBL" id="KAF6019477.1"/>
    </source>
</evidence>
<dbReference type="GO" id="GO:0016314">
    <property type="term" value="F:phosphatidylinositol-3,4,5-trisphosphate 3-phosphatase activity"/>
    <property type="evidence" value="ECO:0007669"/>
    <property type="project" value="UniProtKB-EC"/>
</dbReference>
<evidence type="ECO:0000256" key="14">
    <source>
        <dbReference type="ARBA" id="ARBA00043760"/>
    </source>
</evidence>
<dbReference type="InterPro" id="IPR016130">
    <property type="entry name" value="Tyr_Pase_AS"/>
</dbReference>
<evidence type="ECO:0000256" key="9">
    <source>
        <dbReference type="ARBA" id="ARBA00023098"/>
    </source>
</evidence>
<evidence type="ECO:0000256" key="6">
    <source>
        <dbReference type="ARBA" id="ARBA00022490"/>
    </source>
</evidence>
<dbReference type="GO" id="GO:0043491">
    <property type="term" value="P:phosphatidylinositol 3-kinase/protein kinase B signal transduction"/>
    <property type="evidence" value="ECO:0007669"/>
    <property type="project" value="TreeGrafter"/>
</dbReference>
<reference evidence="24" key="1">
    <citation type="submission" date="2020-06" db="EMBL/GenBank/DDBJ databases">
        <title>Draft genome of Bugula neritina, a colonial animal packing powerful symbionts and potential medicines.</title>
        <authorList>
            <person name="Rayko M."/>
        </authorList>
    </citation>
    <scope>NUCLEOTIDE SEQUENCE [LARGE SCALE GENOMIC DNA]</scope>
    <source>
        <strain evidence="24">Kwan_BN1</strain>
    </source>
</reference>
<comment type="catalytic activity">
    <reaction evidence="14">
        <text>a 1,2-diacyl-sn-glycero-3-phospho-(1D-myo-inositol-3,4,5-trisphosphate) + H2O = a 1,2-diacyl-sn-glycero-3-phospho-(1D-myo-inositol-4,5-bisphosphate) + phosphate</text>
        <dbReference type="Rhea" id="RHEA:25017"/>
        <dbReference type="ChEBI" id="CHEBI:15377"/>
        <dbReference type="ChEBI" id="CHEBI:43474"/>
        <dbReference type="ChEBI" id="CHEBI:57836"/>
        <dbReference type="ChEBI" id="CHEBI:58456"/>
        <dbReference type="EC" id="3.1.3.67"/>
    </reaction>
    <physiologicalReaction direction="left-to-right" evidence="14">
        <dbReference type="Rhea" id="RHEA:25018"/>
    </physiologicalReaction>
</comment>
<evidence type="ECO:0000313" key="25">
    <source>
        <dbReference type="Proteomes" id="UP000593567"/>
    </source>
</evidence>
<evidence type="ECO:0000259" key="23">
    <source>
        <dbReference type="PROSITE" id="PS51182"/>
    </source>
</evidence>
<evidence type="ECO:0000256" key="13">
    <source>
        <dbReference type="ARBA" id="ARBA00043734"/>
    </source>
</evidence>
<dbReference type="InterPro" id="IPR000387">
    <property type="entry name" value="Tyr_Pase_dom"/>
</dbReference>
<dbReference type="InterPro" id="IPR057023">
    <property type="entry name" value="PTP-SAK"/>
</dbReference>
<name>A0A7J7J0X1_BUGNE</name>
<evidence type="ECO:0000256" key="3">
    <source>
        <dbReference type="ARBA" id="ARBA00013015"/>
    </source>
</evidence>
<proteinExistence type="inferred from homology"/>
<dbReference type="GO" id="GO:0005886">
    <property type="term" value="C:plasma membrane"/>
    <property type="evidence" value="ECO:0007669"/>
    <property type="project" value="TreeGrafter"/>
</dbReference>
<dbReference type="GO" id="GO:0005829">
    <property type="term" value="C:cytosol"/>
    <property type="evidence" value="ECO:0007669"/>
    <property type="project" value="TreeGrafter"/>
</dbReference>
<dbReference type="GO" id="GO:0005634">
    <property type="term" value="C:nucleus"/>
    <property type="evidence" value="ECO:0007669"/>
    <property type="project" value="TreeGrafter"/>
</dbReference>
<evidence type="ECO:0000256" key="15">
    <source>
        <dbReference type="ARBA" id="ARBA00043762"/>
    </source>
</evidence>
<evidence type="ECO:0000256" key="20">
    <source>
        <dbReference type="SAM" id="MobiDB-lite"/>
    </source>
</evidence>
<dbReference type="PROSITE" id="PS00383">
    <property type="entry name" value="TYR_PHOSPHATASE_1"/>
    <property type="match status" value="1"/>
</dbReference>
<dbReference type="GO" id="GO:0004722">
    <property type="term" value="F:protein serine/threonine phosphatase activity"/>
    <property type="evidence" value="ECO:0007669"/>
    <property type="project" value="UniProtKB-EC"/>
</dbReference>
<keyword evidence="6" id="KW-0963">Cytoplasm</keyword>
<dbReference type="GO" id="GO:0048870">
    <property type="term" value="P:cell motility"/>
    <property type="evidence" value="ECO:0007669"/>
    <property type="project" value="TreeGrafter"/>
</dbReference>
<evidence type="ECO:0000256" key="8">
    <source>
        <dbReference type="ARBA" id="ARBA00022912"/>
    </source>
</evidence>
<evidence type="ECO:0000256" key="11">
    <source>
        <dbReference type="ARBA" id="ARBA00034268"/>
    </source>
</evidence>
<dbReference type="PROSITE" id="PS51181">
    <property type="entry name" value="PPASE_TENSIN"/>
    <property type="match status" value="1"/>
</dbReference>
<dbReference type="SMART" id="SM01301">
    <property type="entry name" value="PTPlike_phytase"/>
    <property type="match status" value="1"/>
</dbReference>
<feature type="compositionally biased region" description="Acidic residues" evidence="20">
    <location>
        <begin position="433"/>
        <end position="447"/>
    </location>
</feature>
<comment type="caution">
    <text evidence="24">The sequence shown here is derived from an EMBL/GenBank/DDBJ whole genome shotgun (WGS) entry which is preliminary data.</text>
</comment>
<dbReference type="Gene3D" id="3.90.190.10">
    <property type="entry name" value="Protein tyrosine phosphatase superfamily"/>
    <property type="match status" value="1"/>
</dbReference>
<evidence type="ECO:0000256" key="2">
    <source>
        <dbReference type="ARBA" id="ARBA00007881"/>
    </source>
</evidence>
<comment type="catalytic activity">
    <reaction evidence="11">
        <text>1,2-dioctanoyl-sn-glycero-3-phospho-(1D-myo-inositol-3,4,5-trisphosphate) + H2O = 1,2-dioctanoyl-sn-glycero-3-phospho-(1D-myo-inositol-4,5-bisphosphate) + phosphate</text>
        <dbReference type="Rhea" id="RHEA:43552"/>
        <dbReference type="ChEBI" id="CHEBI:15377"/>
        <dbReference type="ChEBI" id="CHEBI:43474"/>
        <dbReference type="ChEBI" id="CHEBI:83416"/>
        <dbReference type="ChEBI" id="CHEBI:83419"/>
    </reaction>
    <physiologicalReaction direction="left-to-right" evidence="11">
        <dbReference type="Rhea" id="RHEA:43553"/>
    </physiologicalReaction>
</comment>
<dbReference type="InterPro" id="IPR051281">
    <property type="entry name" value="Dual-spec_lipid-protein_phosph"/>
</dbReference>
<dbReference type="GO" id="GO:0004725">
    <property type="term" value="F:protein tyrosine phosphatase activity"/>
    <property type="evidence" value="ECO:0007669"/>
    <property type="project" value="UniProtKB-EC"/>
</dbReference>
<dbReference type="InterPro" id="IPR029023">
    <property type="entry name" value="Tensin_phosphatase"/>
</dbReference>
<dbReference type="Gene3D" id="2.60.40.1110">
    <property type="match status" value="1"/>
</dbReference>
<dbReference type="InterPro" id="IPR045101">
    <property type="entry name" value="PTP_PTEN"/>
</dbReference>
<keyword evidence="7" id="KW-0378">Hydrolase</keyword>
<comment type="catalytic activity">
    <reaction evidence="18">
        <text>O-phospho-L-threonyl-[protein] + H2O = L-threonyl-[protein] + phosphate</text>
        <dbReference type="Rhea" id="RHEA:47004"/>
        <dbReference type="Rhea" id="RHEA-COMP:11060"/>
        <dbReference type="Rhea" id="RHEA-COMP:11605"/>
        <dbReference type="ChEBI" id="CHEBI:15377"/>
        <dbReference type="ChEBI" id="CHEBI:30013"/>
        <dbReference type="ChEBI" id="CHEBI:43474"/>
        <dbReference type="ChEBI" id="CHEBI:61977"/>
        <dbReference type="EC" id="3.1.3.16"/>
    </reaction>
    <physiologicalReaction direction="left-to-right" evidence="18">
        <dbReference type="Rhea" id="RHEA:47005"/>
    </physiologicalReaction>
</comment>
<dbReference type="GO" id="GO:0050793">
    <property type="term" value="P:regulation of developmental process"/>
    <property type="evidence" value="ECO:0007669"/>
    <property type="project" value="UniProtKB-ARBA"/>
</dbReference>
<evidence type="ECO:0000256" key="19">
    <source>
        <dbReference type="ARBA" id="ARBA00051341"/>
    </source>
</evidence>
<dbReference type="AlphaFoldDB" id="A0A7J7J0X1"/>
<dbReference type="EC" id="3.1.3.67" evidence="3"/>
<accession>A0A7J7J0X1</accession>
<evidence type="ECO:0000259" key="22">
    <source>
        <dbReference type="PROSITE" id="PS51181"/>
    </source>
</evidence>
<dbReference type="EMBL" id="VXIV02003228">
    <property type="protein sequence ID" value="KAF6019477.1"/>
    <property type="molecule type" value="Genomic_DNA"/>
</dbReference>
<feature type="domain" description="Tyrosine specific protein phosphatases" evidence="21">
    <location>
        <begin position="102"/>
        <end position="173"/>
    </location>
</feature>
<dbReference type="InterPro" id="IPR029021">
    <property type="entry name" value="Prot-tyrosine_phosphatase-like"/>
</dbReference>
<keyword evidence="8" id="KW-0904">Protein phosphatase</keyword>
<protein>
    <recommendedName>
        <fullName evidence="12">Phosphatidylinositol 3,4,5-trisphosphate 3-phosphatase and dual-specificity protein phosphatase PTEN</fullName>
        <ecNumber evidence="5">3.1.3.16</ecNumber>
        <ecNumber evidence="4">3.1.3.48</ecNumber>
        <ecNumber evidence="3">3.1.3.67</ecNumber>
    </recommendedName>
    <alternativeName>
        <fullName evidence="16">Inositol polyphosphate 3-phosphatase</fullName>
    </alternativeName>
</protein>
<keyword evidence="25" id="KW-1185">Reference proteome</keyword>
<evidence type="ECO:0000256" key="7">
    <source>
        <dbReference type="ARBA" id="ARBA00022801"/>
    </source>
</evidence>
<dbReference type="Pfam" id="PF10409">
    <property type="entry name" value="PTEN_C2"/>
    <property type="match status" value="1"/>
</dbReference>
<comment type="catalytic activity">
    <reaction evidence="19">
        <text>O-phospho-L-tyrosyl-[protein] + H2O = L-tyrosyl-[protein] + phosphate</text>
        <dbReference type="Rhea" id="RHEA:10684"/>
        <dbReference type="Rhea" id="RHEA-COMP:10136"/>
        <dbReference type="Rhea" id="RHEA-COMP:20101"/>
        <dbReference type="ChEBI" id="CHEBI:15377"/>
        <dbReference type="ChEBI" id="CHEBI:43474"/>
        <dbReference type="ChEBI" id="CHEBI:46858"/>
        <dbReference type="ChEBI" id="CHEBI:61978"/>
        <dbReference type="EC" id="3.1.3.48"/>
    </reaction>
    <physiologicalReaction direction="left-to-right" evidence="19">
        <dbReference type="Rhea" id="RHEA:10685"/>
    </physiologicalReaction>
</comment>
<dbReference type="SUPFAM" id="SSF49562">
    <property type="entry name" value="C2 domain (Calcium/lipid-binding domain, CaLB)"/>
    <property type="match status" value="2"/>
</dbReference>
<evidence type="ECO:0000256" key="16">
    <source>
        <dbReference type="ARBA" id="ARBA00044309"/>
    </source>
</evidence>
<evidence type="ECO:0000256" key="17">
    <source>
        <dbReference type="ARBA" id="ARBA00047986"/>
    </source>
</evidence>
<dbReference type="GO" id="GO:0051896">
    <property type="term" value="P:regulation of phosphatidylinositol 3-kinase/protein kinase B signal transduction"/>
    <property type="evidence" value="ECO:0007669"/>
    <property type="project" value="TreeGrafter"/>
</dbReference>
<dbReference type="PROSITE" id="PS51182">
    <property type="entry name" value="C2_TENSIN"/>
    <property type="match status" value="1"/>
</dbReference>
<feature type="compositionally biased region" description="Polar residues" evidence="20">
    <location>
        <begin position="330"/>
        <end position="345"/>
    </location>
</feature>
<dbReference type="InterPro" id="IPR035892">
    <property type="entry name" value="C2_domain_sf"/>
</dbReference>
<evidence type="ECO:0000256" key="1">
    <source>
        <dbReference type="ARBA" id="ARBA00004496"/>
    </source>
</evidence>
<feature type="region of interest" description="Disordered" evidence="20">
    <location>
        <begin position="424"/>
        <end position="454"/>
    </location>
</feature>
<feature type="domain" description="C2 tensin-type" evidence="23">
    <location>
        <begin position="195"/>
        <end position="401"/>
    </location>
</feature>
<dbReference type="SUPFAM" id="SSF52799">
    <property type="entry name" value="(Phosphotyrosine protein) phosphatases II"/>
    <property type="match status" value="1"/>
</dbReference>
<dbReference type="EC" id="3.1.3.48" evidence="4"/>
<dbReference type="GO" id="GO:0008285">
    <property type="term" value="P:negative regulation of cell population proliferation"/>
    <property type="evidence" value="ECO:0007669"/>
    <property type="project" value="TreeGrafter"/>
</dbReference>
<dbReference type="EC" id="3.1.3.16" evidence="5"/>
<dbReference type="Proteomes" id="UP000593567">
    <property type="component" value="Unassembled WGS sequence"/>
</dbReference>
<comment type="catalytic activity">
    <reaction evidence="13">
        <text>1D-myo-inositol 1,3,4,5-tetrakisphosphate + H2O = 1D-myo-inositol 1,4,5-trisphosphate + phosphate</text>
        <dbReference type="Rhea" id="RHEA:77155"/>
        <dbReference type="ChEBI" id="CHEBI:15377"/>
        <dbReference type="ChEBI" id="CHEBI:43474"/>
        <dbReference type="ChEBI" id="CHEBI:57895"/>
        <dbReference type="ChEBI" id="CHEBI:203600"/>
    </reaction>
    <physiologicalReaction direction="left-to-right" evidence="13">
        <dbReference type="Rhea" id="RHEA:77156"/>
    </physiologicalReaction>
</comment>
<dbReference type="CDD" id="cd14509">
    <property type="entry name" value="PTP_PTEN"/>
    <property type="match status" value="1"/>
</dbReference>
<dbReference type="PANTHER" id="PTHR12305">
    <property type="entry name" value="PHOSPHATASE WITH HOMOLOGY TO TENSIN"/>
    <property type="match status" value="1"/>
</dbReference>
<keyword evidence="9" id="KW-0443">Lipid metabolism</keyword>
<evidence type="ECO:0000256" key="10">
    <source>
        <dbReference type="ARBA" id="ARBA00034256"/>
    </source>
</evidence>
<feature type="domain" description="Phosphatase tensin-type" evidence="22">
    <location>
        <begin position="14"/>
        <end position="185"/>
    </location>
</feature>
<dbReference type="Pfam" id="PF22784">
    <property type="entry name" value="PTP-SAK"/>
    <property type="match status" value="1"/>
</dbReference>
<dbReference type="OrthoDB" id="16692at2759"/>
<gene>
    <name evidence="24" type="ORF">EB796_022219</name>
</gene>
<organism evidence="24 25">
    <name type="scientific">Bugula neritina</name>
    <name type="common">Brown bryozoan</name>
    <name type="synonym">Sertularia neritina</name>
    <dbReference type="NCBI Taxonomy" id="10212"/>
    <lineage>
        <taxon>Eukaryota</taxon>
        <taxon>Metazoa</taxon>
        <taxon>Spiralia</taxon>
        <taxon>Lophotrochozoa</taxon>
        <taxon>Bryozoa</taxon>
        <taxon>Gymnolaemata</taxon>
        <taxon>Cheilostomatida</taxon>
        <taxon>Flustrina</taxon>
        <taxon>Buguloidea</taxon>
        <taxon>Bugulidae</taxon>
        <taxon>Bugula</taxon>
    </lineage>
</organism>
<evidence type="ECO:0000259" key="21">
    <source>
        <dbReference type="PROSITE" id="PS50056"/>
    </source>
</evidence>
<evidence type="ECO:0000256" key="12">
    <source>
        <dbReference type="ARBA" id="ARBA00034338"/>
    </source>
</evidence>
<dbReference type="PROSITE" id="PS50056">
    <property type="entry name" value="TYR_PHOSPHATASE_2"/>
    <property type="match status" value="1"/>
</dbReference>
<dbReference type="SMART" id="SM01326">
    <property type="entry name" value="PTEN_C2"/>
    <property type="match status" value="1"/>
</dbReference>
<evidence type="ECO:0000256" key="18">
    <source>
        <dbReference type="ARBA" id="ARBA00048832"/>
    </source>
</evidence>
<evidence type="ECO:0000256" key="4">
    <source>
        <dbReference type="ARBA" id="ARBA00013064"/>
    </source>
</evidence>
<comment type="similarity">
    <text evidence="2">Belongs to the PTEN phosphatase protein family.</text>
</comment>